<dbReference type="Proteomes" id="UP000229897">
    <property type="component" value="Chromosome"/>
</dbReference>
<keyword evidence="4 12" id="KW-0032">Aminotransferase</keyword>
<sequence>MTQIYNFSAGPAVLPKEVLQQAAADMLDWHGSGMSVMEMSHRGPEFISIYEAAVRDLRLLLNVPANYKILFLQGGGLGENAIVPMNLVGRVSASATTPAAIDFVHTGSWSGKSVKEAARYANVNVAASGEAGRFTSVPPQSEWKLTPGAAYLHLCTNETIDGVEYNFVPELGDDTPIVADMSSHILSRVIDVSKYGVIFGGAQKNIGPAGLTLVIVRDDLLGHALPICPSAFDWSIVAAHDSMYNTPPTYGIYIAGLVFAHVLRQGGVAAMEQRNIAKAELLYAALDADDFYQNRVEKDCRSRMNVPFYLRDETLNDKFLAGAKARGLLQLKGHKSVGGMRASIYNAMLIEGVQALVDYLNEFAGRK</sequence>
<dbReference type="NCBIfam" id="NF003764">
    <property type="entry name" value="PRK05355.1"/>
    <property type="match status" value="1"/>
</dbReference>
<evidence type="ECO:0000313" key="15">
    <source>
        <dbReference type="EMBL" id="ATQ78600.1"/>
    </source>
</evidence>
<keyword evidence="8 12" id="KW-0664">Pyridoxine biosynthesis</keyword>
<feature type="modified residue" description="N6-(pyridoxal phosphate)lysine" evidence="12">
    <location>
        <position position="204"/>
    </location>
</feature>
<dbReference type="GO" id="GO:0006564">
    <property type="term" value="P:L-serine biosynthetic process"/>
    <property type="evidence" value="ECO:0007669"/>
    <property type="project" value="UniProtKB-UniRule"/>
</dbReference>
<dbReference type="PROSITE" id="PS00595">
    <property type="entry name" value="AA_TRANSFER_CLASS_5"/>
    <property type="match status" value="1"/>
</dbReference>
<feature type="domain" description="Aminotransferase class V" evidence="14">
    <location>
        <begin position="4"/>
        <end position="356"/>
    </location>
</feature>
<comment type="cofactor">
    <cofactor evidence="12">
        <name>pyridoxal 5'-phosphate</name>
        <dbReference type="ChEBI" id="CHEBI:597326"/>
    </cofactor>
    <text evidence="12">Binds 1 pyridoxal phosphate per subunit.</text>
</comment>
<dbReference type="KEGG" id="mass:CR152_31835"/>
<dbReference type="InterPro" id="IPR022278">
    <property type="entry name" value="Pser_aminoTfrase"/>
</dbReference>
<organism evidence="15 16">
    <name type="scientific">Massilia violaceinigra</name>
    <dbReference type="NCBI Taxonomy" id="2045208"/>
    <lineage>
        <taxon>Bacteria</taxon>
        <taxon>Pseudomonadati</taxon>
        <taxon>Pseudomonadota</taxon>
        <taxon>Betaproteobacteria</taxon>
        <taxon>Burkholderiales</taxon>
        <taxon>Oxalobacteraceae</taxon>
        <taxon>Telluria group</taxon>
        <taxon>Massilia</taxon>
    </lineage>
</organism>
<dbReference type="CDD" id="cd00611">
    <property type="entry name" value="PSAT_like"/>
    <property type="match status" value="1"/>
</dbReference>
<comment type="pathway">
    <text evidence="1 12">Cofactor biosynthesis; pyridoxine 5'-phosphate biosynthesis; pyridoxine 5'-phosphate from D-erythrose 4-phosphate: step 3/5.</text>
</comment>
<evidence type="ECO:0000256" key="11">
    <source>
        <dbReference type="ARBA" id="ARBA00049007"/>
    </source>
</evidence>
<evidence type="ECO:0000256" key="3">
    <source>
        <dbReference type="ARBA" id="ARBA00006904"/>
    </source>
</evidence>
<comment type="subunit">
    <text evidence="12">Homodimer.</text>
</comment>
<dbReference type="Gene3D" id="3.90.1150.10">
    <property type="entry name" value="Aspartate Aminotransferase, domain 1"/>
    <property type="match status" value="1"/>
</dbReference>
<evidence type="ECO:0000256" key="13">
    <source>
        <dbReference type="RuleBase" id="RU004505"/>
    </source>
</evidence>
<feature type="binding site" evidence="12">
    <location>
        <position position="180"/>
    </location>
    <ligand>
        <name>pyridoxal 5'-phosphate</name>
        <dbReference type="ChEBI" id="CHEBI:597326"/>
    </ligand>
</feature>
<dbReference type="RefSeq" id="WP_099881781.1">
    <property type="nucleotide sequence ID" value="NZ_CP024608.1"/>
</dbReference>
<evidence type="ECO:0000259" key="14">
    <source>
        <dbReference type="Pfam" id="PF00266"/>
    </source>
</evidence>
<dbReference type="GO" id="GO:0030170">
    <property type="term" value="F:pyridoxal phosphate binding"/>
    <property type="evidence" value="ECO:0007669"/>
    <property type="project" value="UniProtKB-UniRule"/>
</dbReference>
<feature type="binding site" evidence="12">
    <location>
        <position position="109"/>
    </location>
    <ligand>
        <name>pyridoxal 5'-phosphate</name>
        <dbReference type="ChEBI" id="CHEBI:597326"/>
    </ligand>
</feature>
<dbReference type="FunFam" id="3.40.640.10:FF:000010">
    <property type="entry name" value="Phosphoserine aminotransferase"/>
    <property type="match status" value="1"/>
</dbReference>
<comment type="caution">
    <text evidence="12">Lacks conserved residue(s) required for the propagation of feature annotation.</text>
</comment>
<evidence type="ECO:0000256" key="6">
    <source>
        <dbReference type="ARBA" id="ARBA00022679"/>
    </source>
</evidence>
<comment type="catalytic activity">
    <reaction evidence="11 12 13">
        <text>O-phospho-L-serine + 2-oxoglutarate = 3-phosphooxypyruvate + L-glutamate</text>
        <dbReference type="Rhea" id="RHEA:14329"/>
        <dbReference type="ChEBI" id="CHEBI:16810"/>
        <dbReference type="ChEBI" id="CHEBI:18110"/>
        <dbReference type="ChEBI" id="CHEBI:29985"/>
        <dbReference type="ChEBI" id="CHEBI:57524"/>
        <dbReference type="EC" id="2.6.1.52"/>
    </reaction>
</comment>
<evidence type="ECO:0000256" key="5">
    <source>
        <dbReference type="ARBA" id="ARBA00022605"/>
    </source>
</evidence>
<proteinExistence type="inferred from homology"/>
<reference evidence="15" key="1">
    <citation type="submission" date="2017-10" db="EMBL/GenBank/DDBJ databases">
        <title>Massilia psychrophilum sp. nov., a novel purple-pigmented bacterium isolated from Tianshan glacier, Xinjiang Municipality, China.</title>
        <authorList>
            <person name="Wang H."/>
        </authorList>
    </citation>
    <scope>NUCLEOTIDE SEQUENCE [LARGE SCALE GENOMIC DNA]</scope>
    <source>
        <strain evidence="15">B2</strain>
    </source>
</reference>
<evidence type="ECO:0000256" key="10">
    <source>
        <dbReference type="ARBA" id="ARBA00047630"/>
    </source>
</evidence>
<keyword evidence="6 12" id="KW-0808">Transferase</keyword>
<evidence type="ECO:0000256" key="9">
    <source>
        <dbReference type="ARBA" id="ARBA00023299"/>
    </source>
</evidence>
<evidence type="ECO:0000256" key="1">
    <source>
        <dbReference type="ARBA" id="ARBA00004915"/>
    </source>
</evidence>
<dbReference type="InterPro" id="IPR020578">
    <property type="entry name" value="Aminotrans_V_PyrdxlP_BS"/>
</dbReference>
<dbReference type="EMBL" id="CP024608">
    <property type="protein sequence ID" value="ATQ78600.1"/>
    <property type="molecule type" value="Genomic_DNA"/>
</dbReference>
<feature type="binding site" evidence="12">
    <location>
        <position position="42"/>
    </location>
    <ligand>
        <name>L-glutamate</name>
        <dbReference type="ChEBI" id="CHEBI:29985"/>
    </ligand>
</feature>
<dbReference type="InterPro" id="IPR015421">
    <property type="entry name" value="PyrdxlP-dep_Trfase_major"/>
</dbReference>
<feature type="binding site" evidence="12">
    <location>
        <begin position="245"/>
        <end position="246"/>
    </location>
    <ligand>
        <name>pyridoxal 5'-phosphate</name>
        <dbReference type="ChEBI" id="CHEBI:597326"/>
    </ligand>
</feature>
<dbReference type="GO" id="GO:0004648">
    <property type="term" value="F:O-phospho-L-serine:2-oxoglutarate aminotransferase activity"/>
    <property type="evidence" value="ECO:0007669"/>
    <property type="project" value="UniProtKB-UniRule"/>
</dbReference>
<dbReference type="OrthoDB" id="9809412at2"/>
<keyword evidence="7 12" id="KW-0663">Pyridoxal phosphate</keyword>
<dbReference type="PIRSF" id="PIRSF000525">
    <property type="entry name" value="SerC"/>
    <property type="match status" value="1"/>
</dbReference>
<evidence type="ECO:0000256" key="7">
    <source>
        <dbReference type="ARBA" id="ARBA00022898"/>
    </source>
</evidence>
<dbReference type="PANTHER" id="PTHR43247:SF1">
    <property type="entry name" value="PHOSPHOSERINE AMINOTRANSFERASE"/>
    <property type="match status" value="1"/>
</dbReference>
<dbReference type="SUPFAM" id="SSF53383">
    <property type="entry name" value="PLP-dependent transferases"/>
    <property type="match status" value="1"/>
</dbReference>
<dbReference type="PANTHER" id="PTHR43247">
    <property type="entry name" value="PHOSPHOSERINE AMINOTRANSFERASE"/>
    <property type="match status" value="1"/>
</dbReference>
<dbReference type="UniPathway" id="UPA00244">
    <property type="reaction ID" value="UER00311"/>
</dbReference>
<keyword evidence="16" id="KW-1185">Reference proteome</keyword>
<dbReference type="InterPro" id="IPR015422">
    <property type="entry name" value="PyrdxlP-dep_Trfase_small"/>
</dbReference>
<dbReference type="InterPro" id="IPR000192">
    <property type="entry name" value="Aminotrans_V_dom"/>
</dbReference>
<accession>A0A2D2DUE9</accession>
<feature type="binding site" evidence="12">
    <location>
        <position position="159"/>
    </location>
    <ligand>
        <name>pyridoxal 5'-phosphate</name>
        <dbReference type="ChEBI" id="CHEBI:597326"/>
    </ligand>
</feature>
<dbReference type="EC" id="2.6.1.52" evidence="12"/>
<dbReference type="NCBIfam" id="TIGR01364">
    <property type="entry name" value="serC_1"/>
    <property type="match status" value="1"/>
</dbReference>
<keyword evidence="5 12" id="KW-0028">Amino-acid biosynthesis</keyword>
<comment type="function">
    <text evidence="12">Catalyzes the reversible conversion of 3-phosphohydroxypyruvate to phosphoserine and of 3-hydroxy-2-oxo-4-phosphonooxybutanoate to phosphohydroxythreonine.</text>
</comment>
<evidence type="ECO:0000256" key="2">
    <source>
        <dbReference type="ARBA" id="ARBA00005099"/>
    </source>
</evidence>
<dbReference type="GO" id="GO:0008615">
    <property type="term" value="P:pyridoxine biosynthetic process"/>
    <property type="evidence" value="ECO:0007669"/>
    <property type="project" value="UniProtKB-UniRule"/>
</dbReference>
<evidence type="ECO:0000313" key="16">
    <source>
        <dbReference type="Proteomes" id="UP000229897"/>
    </source>
</evidence>
<evidence type="ECO:0000256" key="4">
    <source>
        <dbReference type="ARBA" id="ARBA00022576"/>
    </source>
</evidence>
<dbReference type="Gene3D" id="3.40.640.10">
    <property type="entry name" value="Type I PLP-dependent aspartate aminotransferase-like (Major domain)"/>
    <property type="match status" value="1"/>
</dbReference>
<evidence type="ECO:0000256" key="12">
    <source>
        <dbReference type="HAMAP-Rule" id="MF_00160"/>
    </source>
</evidence>
<name>A0A2D2DUE9_9BURK</name>
<gene>
    <name evidence="12" type="primary">serC</name>
    <name evidence="15" type="ORF">CR152_31835</name>
</gene>
<evidence type="ECO:0000256" key="8">
    <source>
        <dbReference type="ARBA" id="ARBA00023096"/>
    </source>
</evidence>
<dbReference type="HAMAP" id="MF_00160">
    <property type="entry name" value="SerC_aminotrans_5"/>
    <property type="match status" value="1"/>
</dbReference>
<comment type="similarity">
    <text evidence="3 12">Belongs to the class-V pyridoxal-phosphate-dependent aminotransferase family. SerC subfamily.</text>
</comment>
<dbReference type="AlphaFoldDB" id="A0A2D2DUE9"/>
<keyword evidence="12" id="KW-0963">Cytoplasm</keyword>
<dbReference type="Pfam" id="PF00266">
    <property type="entry name" value="Aminotran_5"/>
    <property type="match status" value="1"/>
</dbReference>
<dbReference type="UniPathway" id="UPA00135">
    <property type="reaction ID" value="UER00197"/>
</dbReference>
<keyword evidence="9 12" id="KW-0718">Serine biosynthesis</keyword>
<comment type="catalytic activity">
    <reaction evidence="10 12">
        <text>4-(phosphooxy)-L-threonine + 2-oxoglutarate = (R)-3-hydroxy-2-oxo-4-phosphooxybutanoate + L-glutamate</text>
        <dbReference type="Rhea" id="RHEA:16573"/>
        <dbReference type="ChEBI" id="CHEBI:16810"/>
        <dbReference type="ChEBI" id="CHEBI:29985"/>
        <dbReference type="ChEBI" id="CHEBI:58452"/>
        <dbReference type="ChEBI" id="CHEBI:58538"/>
        <dbReference type="EC" id="2.6.1.52"/>
    </reaction>
</comment>
<feature type="binding site" evidence="12">
    <location>
        <position position="203"/>
    </location>
    <ligand>
        <name>pyridoxal 5'-phosphate</name>
        <dbReference type="ChEBI" id="CHEBI:597326"/>
    </ligand>
</feature>
<comment type="pathway">
    <text evidence="2 12 13">Amino-acid biosynthesis; L-serine biosynthesis; L-serine from 3-phospho-D-glycerate: step 2/3.</text>
</comment>
<protein>
    <recommendedName>
        <fullName evidence="12">Phosphoserine aminotransferase</fullName>
        <ecNumber evidence="12">2.6.1.52</ecNumber>
    </recommendedName>
    <alternativeName>
        <fullName evidence="12">Phosphohydroxythreonine aminotransferase</fullName>
        <shortName evidence="12">PSAT</shortName>
    </alternativeName>
</protein>
<comment type="subcellular location">
    <subcellularLocation>
        <location evidence="12">Cytoplasm</location>
    </subcellularLocation>
</comment>
<dbReference type="InterPro" id="IPR015424">
    <property type="entry name" value="PyrdxlP-dep_Trfase"/>
</dbReference>
<dbReference type="GO" id="GO:0005737">
    <property type="term" value="C:cytoplasm"/>
    <property type="evidence" value="ECO:0007669"/>
    <property type="project" value="UniProtKB-SubCell"/>
</dbReference>
<dbReference type="FunFam" id="3.90.1150.10:FF:000006">
    <property type="entry name" value="Phosphoserine aminotransferase"/>
    <property type="match status" value="1"/>
</dbReference>